<accession>X0W5J7</accession>
<gene>
    <name evidence="1" type="ORF">S01H1_57407</name>
</gene>
<organism evidence="1">
    <name type="scientific">marine sediment metagenome</name>
    <dbReference type="NCBI Taxonomy" id="412755"/>
    <lineage>
        <taxon>unclassified sequences</taxon>
        <taxon>metagenomes</taxon>
        <taxon>ecological metagenomes</taxon>
    </lineage>
</organism>
<dbReference type="AlphaFoldDB" id="X0W5J7"/>
<feature type="non-terminal residue" evidence="1">
    <location>
        <position position="92"/>
    </location>
</feature>
<reference evidence="1" key="1">
    <citation type="journal article" date="2014" name="Front. Microbiol.">
        <title>High frequency of phylogenetically diverse reductive dehalogenase-homologous genes in deep subseafloor sedimentary metagenomes.</title>
        <authorList>
            <person name="Kawai M."/>
            <person name="Futagami T."/>
            <person name="Toyoda A."/>
            <person name="Takaki Y."/>
            <person name="Nishi S."/>
            <person name="Hori S."/>
            <person name="Arai W."/>
            <person name="Tsubouchi T."/>
            <person name="Morono Y."/>
            <person name="Uchiyama I."/>
            <person name="Ito T."/>
            <person name="Fujiyama A."/>
            <person name="Inagaki F."/>
            <person name="Takami H."/>
        </authorList>
    </citation>
    <scope>NUCLEOTIDE SEQUENCE</scope>
    <source>
        <strain evidence="1">Expedition CK06-06</strain>
    </source>
</reference>
<name>X0W5J7_9ZZZZ</name>
<dbReference type="EMBL" id="BARS01037438">
    <property type="protein sequence ID" value="GAG26159.1"/>
    <property type="molecule type" value="Genomic_DNA"/>
</dbReference>
<sequence length="92" mass="9802">MKMEFRKKTMATLLIALMISAFAVAVNAAPGISLTTGLTGIAEWTTTYKHTGVYSVKLYAPASASGYEGHSMITLPMPMAFADLNERANSGL</sequence>
<proteinExistence type="predicted"/>
<comment type="caution">
    <text evidence="1">The sequence shown here is derived from an EMBL/GenBank/DDBJ whole genome shotgun (WGS) entry which is preliminary data.</text>
</comment>
<evidence type="ECO:0000313" key="1">
    <source>
        <dbReference type="EMBL" id="GAG26159.1"/>
    </source>
</evidence>
<protein>
    <submittedName>
        <fullName evidence="1">Uncharacterized protein</fullName>
    </submittedName>
</protein>